<organism evidence="1 2">
    <name type="scientific">Dothistroma septosporum (strain NZE10 / CBS 128990)</name>
    <name type="common">Red band needle blight fungus</name>
    <name type="synonym">Mycosphaerella pini</name>
    <dbReference type="NCBI Taxonomy" id="675120"/>
    <lineage>
        <taxon>Eukaryota</taxon>
        <taxon>Fungi</taxon>
        <taxon>Dikarya</taxon>
        <taxon>Ascomycota</taxon>
        <taxon>Pezizomycotina</taxon>
        <taxon>Dothideomycetes</taxon>
        <taxon>Dothideomycetidae</taxon>
        <taxon>Mycosphaerellales</taxon>
        <taxon>Mycosphaerellaceae</taxon>
        <taxon>Dothistroma</taxon>
    </lineage>
</organism>
<dbReference type="Proteomes" id="UP000016933">
    <property type="component" value="Unassembled WGS sequence"/>
</dbReference>
<keyword evidence="2" id="KW-1185">Reference proteome</keyword>
<sequence length="107" mass="11501">MKGELEDAVSAMDFEHVVLVRPGLIAGTREEARSGINGTLELGLRKLAGVMGNVSYSLKDFWAQDADVIAKAAVHAGLDALNGQQKEKVKIVGQADIVRLGRTEWKA</sequence>
<dbReference type="EMBL" id="KB446535">
    <property type="protein sequence ID" value="EME50409.1"/>
    <property type="molecule type" value="Genomic_DNA"/>
</dbReference>
<evidence type="ECO:0000313" key="2">
    <source>
        <dbReference type="Proteomes" id="UP000016933"/>
    </source>
</evidence>
<accession>N1Q5I6</accession>
<protein>
    <recommendedName>
        <fullName evidence="3">Thioester reductase (TE) domain-containing protein</fullName>
    </recommendedName>
</protein>
<dbReference type="Gene3D" id="3.40.50.720">
    <property type="entry name" value="NAD(P)-binding Rossmann-like Domain"/>
    <property type="match status" value="1"/>
</dbReference>
<dbReference type="OrthoDB" id="430436at2759"/>
<reference evidence="2" key="1">
    <citation type="journal article" date="2012" name="PLoS Genet.">
        <title>The genomes of the fungal plant pathogens Cladosporium fulvum and Dothistroma septosporum reveal adaptation to different hosts and lifestyles but also signatures of common ancestry.</title>
        <authorList>
            <person name="de Wit P.J.G.M."/>
            <person name="van der Burgt A."/>
            <person name="Oekmen B."/>
            <person name="Stergiopoulos I."/>
            <person name="Abd-Elsalam K.A."/>
            <person name="Aerts A.L."/>
            <person name="Bahkali A.H."/>
            <person name="Beenen H.G."/>
            <person name="Chettri P."/>
            <person name="Cox M.P."/>
            <person name="Datema E."/>
            <person name="de Vries R.P."/>
            <person name="Dhillon B."/>
            <person name="Ganley A.R."/>
            <person name="Griffiths S.A."/>
            <person name="Guo Y."/>
            <person name="Hamelin R.C."/>
            <person name="Henrissat B."/>
            <person name="Kabir M.S."/>
            <person name="Jashni M.K."/>
            <person name="Kema G."/>
            <person name="Klaubauf S."/>
            <person name="Lapidus A."/>
            <person name="Levasseur A."/>
            <person name="Lindquist E."/>
            <person name="Mehrabi R."/>
            <person name="Ohm R.A."/>
            <person name="Owen T.J."/>
            <person name="Salamov A."/>
            <person name="Schwelm A."/>
            <person name="Schijlen E."/>
            <person name="Sun H."/>
            <person name="van den Burg H.A."/>
            <person name="van Ham R.C.H.J."/>
            <person name="Zhang S."/>
            <person name="Goodwin S.B."/>
            <person name="Grigoriev I.V."/>
            <person name="Collemare J."/>
            <person name="Bradshaw R.E."/>
        </authorList>
    </citation>
    <scope>NUCLEOTIDE SEQUENCE [LARGE SCALE GENOMIC DNA]</scope>
    <source>
        <strain evidence="2">NZE10 / CBS 128990</strain>
    </source>
</reference>
<evidence type="ECO:0000313" key="1">
    <source>
        <dbReference type="EMBL" id="EME50409.1"/>
    </source>
</evidence>
<gene>
    <name evidence="1" type="ORF">DOTSEDRAFT_69063</name>
</gene>
<reference evidence="1 2" key="2">
    <citation type="journal article" date="2012" name="PLoS Pathog.">
        <title>Diverse lifestyles and strategies of plant pathogenesis encoded in the genomes of eighteen Dothideomycetes fungi.</title>
        <authorList>
            <person name="Ohm R.A."/>
            <person name="Feau N."/>
            <person name="Henrissat B."/>
            <person name="Schoch C.L."/>
            <person name="Horwitz B.A."/>
            <person name="Barry K.W."/>
            <person name="Condon B.J."/>
            <person name="Copeland A.C."/>
            <person name="Dhillon B."/>
            <person name="Glaser F."/>
            <person name="Hesse C.N."/>
            <person name="Kosti I."/>
            <person name="LaButti K."/>
            <person name="Lindquist E.A."/>
            <person name="Lucas S."/>
            <person name="Salamov A.A."/>
            <person name="Bradshaw R.E."/>
            <person name="Ciuffetti L."/>
            <person name="Hamelin R.C."/>
            <person name="Kema G.H.J."/>
            <person name="Lawrence C."/>
            <person name="Scott J.A."/>
            <person name="Spatafora J.W."/>
            <person name="Turgeon B.G."/>
            <person name="de Wit P.J.G.M."/>
            <person name="Zhong S."/>
            <person name="Goodwin S.B."/>
            <person name="Grigoriev I.V."/>
        </authorList>
    </citation>
    <scope>NUCLEOTIDE SEQUENCE [LARGE SCALE GENOMIC DNA]</scope>
    <source>
        <strain evidence="2">NZE10 / CBS 128990</strain>
    </source>
</reference>
<evidence type="ECO:0008006" key="3">
    <source>
        <dbReference type="Google" id="ProtNLM"/>
    </source>
</evidence>
<dbReference type="STRING" id="675120.N1Q5I6"/>
<dbReference type="eggNOG" id="KOG4039">
    <property type="taxonomic scope" value="Eukaryota"/>
</dbReference>
<dbReference type="HOGENOM" id="CLU_2209944_0_0_1"/>
<proteinExistence type="predicted"/>
<name>N1Q5I6_DOTSN</name>
<dbReference type="AlphaFoldDB" id="N1Q5I6"/>